<evidence type="ECO:0000313" key="2">
    <source>
        <dbReference type="Proteomes" id="UP001055811"/>
    </source>
</evidence>
<comment type="caution">
    <text evidence="1">The sequence shown here is derived from an EMBL/GenBank/DDBJ whole genome shotgun (WGS) entry which is preliminary data.</text>
</comment>
<keyword evidence="2" id="KW-1185">Reference proteome</keyword>
<accession>A0ACB8ZPC3</accession>
<evidence type="ECO:0000313" key="1">
    <source>
        <dbReference type="EMBL" id="KAI3699508.1"/>
    </source>
</evidence>
<dbReference type="EMBL" id="CM042016">
    <property type="protein sequence ID" value="KAI3699508.1"/>
    <property type="molecule type" value="Genomic_DNA"/>
</dbReference>
<reference evidence="2" key="1">
    <citation type="journal article" date="2022" name="Mol. Ecol. Resour.">
        <title>The genomes of chicory, endive, great burdock and yacon provide insights into Asteraceae palaeo-polyploidization history and plant inulin production.</title>
        <authorList>
            <person name="Fan W."/>
            <person name="Wang S."/>
            <person name="Wang H."/>
            <person name="Wang A."/>
            <person name="Jiang F."/>
            <person name="Liu H."/>
            <person name="Zhao H."/>
            <person name="Xu D."/>
            <person name="Zhang Y."/>
        </authorList>
    </citation>
    <scope>NUCLEOTIDE SEQUENCE [LARGE SCALE GENOMIC DNA]</scope>
    <source>
        <strain evidence="2">cv. Punajuju</strain>
    </source>
</reference>
<sequence>MGSEVEVIEETIEEFNDVENTIIVAVGTNVKESKSLILWASQCFAGMKICLLHIHQPSPLITLQVPFLSNPSKILCSLQLKIEIDPAFHPAIEYFLRNHSIIPTSLNLHRFHKANSSVEHQLRIIGHRLFPLQLQKLPVNATTNRDSKFLVNRVQIFGGMLMCNEESNTIFVKDIGIVKEQERRLISVNKPTPSLKLNEITIRHHRQAGPPAFIFTALPVEELIKTVGDQWKNSGILRESEGIFIEDAYKLLEGGIGVITDAEELLSDLLSYPLHDLKPYLLRPARKIKETAP</sequence>
<protein>
    <submittedName>
        <fullName evidence="1">Uncharacterized protein</fullName>
    </submittedName>
</protein>
<dbReference type="Proteomes" id="UP001055811">
    <property type="component" value="Linkage Group LG08"/>
</dbReference>
<gene>
    <name evidence="1" type="ORF">L2E82_43879</name>
</gene>
<proteinExistence type="predicted"/>
<organism evidence="1 2">
    <name type="scientific">Cichorium intybus</name>
    <name type="common">Chicory</name>
    <dbReference type="NCBI Taxonomy" id="13427"/>
    <lineage>
        <taxon>Eukaryota</taxon>
        <taxon>Viridiplantae</taxon>
        <taxon>Streptophyta</taxon>
        <taxon>Embryophyta</taxon>
        <taxon>Tracheophyta</taxon>
        <taxon>Spermatophyta</taxon>
        <taxon>Magnoliopsida</taxon>
        <taxon>eudicotyledons</taxon>
        <taxon>Gunneridae</taxon>
        <taxon>Pentapetalae</taxon>
        <taxon>asterids</taxon>
        <taxon>campanulids</taxon>
        <taxon>Asterales</taxon>
        <taxon>Asteraceae</taxon>
        <taxon>Cichorioideae</taxon>
        <taxon>Cichorieae</taxon>
        <taxon>Cichoriinae</taxon>
        <taxon>Cichorium</taxon>
    </lineage>
</organism>
<reference evidence="1 2" key="2">
    <citation type="journal article" date="2022" name="Mol. Ecol. Resour.">
        <title>The genomes of chicory, endive, great burdock and yacon provide insights into Asteraceae paleo-polyploidization history and plant inulin production.</title>
        <authorList>
            <person name="Fan W."/>
            <person name="Wang S."/>
            <person name="Wang H."/>
            <person name="Wang A."/>
            <person name="Jiang F."/>
            <person name="Liu H."/>
            <person name="Zhao H."/>
            <person name="Xu D."/>
            <person name="Zhang Y."/>
        </authorList>
    </citation>
    <scope>NUCLEOTIDE SEQUENCE [LARGE SCALE GENOMIC DNA]</scope>
    <source>
        <strain evidence="2">cv. Punajuju</strain>
        <tissue evidence="1">Leaves</tissue>
    </source>
</reference>
<name>A0ACB8ZPC3_CICIN</name>